<gene>
    <name evidence="4" type="ORF">GWO68_13425</name>
</gene>
<keyword evidence="5" id="KW-1185">Reference proteome</keyword>
<dbReference type="PANTHER" id="PTHR44360:SF1">
    <property type="entry name" value="DNAJ HOMOLOG SUBFAMILY B MEMBER 9"/>
    <property type="match status" value="1"/>
</dbReference>
<dbReference type="PROSITE" id="PS50076">
    <property type="entry name" value="DNAJ_2"/>
    <property type="match status" value="1"/>
</dbReference>
<dbReference type="GO" id="GO:0051087">
    <property type="term" value="F:protein-folding chaperone binding"/>
    <property type="evidence" value="ECO:0007669"/>
    <property type="project" value="TreeGrafter"/>
</dbReference>
<organism evidence="4 5">
    <name type="scientific">Pontibacter fetidus</name>
    <dbReference type="NCBI Taxonomy" id="2700082"/>
    <lineage>
        <taxon>Bacteria</taxon>
        <taxon>Pseudomonadati</taxon>
        <taxon>Bacteroidota</taxon>
        <taxon>Cytophagia</taxon>
        <taxon>Cytophagales</taxon>
        <taxon>Hymenobacteraceae</taxon>
        <taxon>Pontibacter</taxon>
    </lineage>
</organism>
<dbReference type="GO" id="GO:0051787">
    <property type="term" value="F:misfolded protein binding"/>
    <property type="evidence" value="ECO:0007669"/>
    <property type="project" value="TreeGrafter"/>
</dbReference>
<evidence type="ECO:0000256" key="2">
    <source>
        <dbReference type="SAM" id="Phobius"/>
    </source>
</evidence>
<comment type="caution">
    <text evidence="4">The sequence shown here is derived from an EMBL/GenBank/DDBJ whole genome shotgun (WGS) entry which is preliminary data.</text>
</comment>
<dbReference type="GO" id="GO:0036503">
    <property type="term" value="P:ERAD pathway"/>
    <property type="evidence" value="ECO:0007669"/>
    <property type="project" value="TreeGrafter"/>
</dbReference>
<evidence type="ECO:0000313" key="5">
    <source>
        <dbReference type="Proteomes" id="UP000478546"/>
    </source>
</evidence>
<dbReference type="PRINTS" id="PR00625">
    <property type="entry name" value="JDOMAIN"/>
</dbReference>
<evidence type="ECO:0000259" key="3">
    <source>
        <dbReference type="PROSITE" id="PS50076"/>
    </source>
</evidence>
<dbReference type="Gene3D" id="1.10.287.110">
    <property type="entry name" value="DnaJ domain"/>
    <property type="match status" value="1"/>
</dbReference>
<keyword evidence="2" id="KW-1133">Transmembrane helix</keyword>
<dbReference type="Pfam" id="PF00226">
    <property type="entry name" value="DnaJ"/>
    <property type="match status" value="1"/>
</dbReference>
<dbReference type="AlphaFoldDB" id="A0A6B2H3E0"/>
<dbReference type="SUPFAM" id="SSF46565">
    <property type="entry name" value="Chaperone J-domain"/>
    <property type="match status" value="1"/>
</dbReference>
<dbReference type="CDD" id="cd06257">
    <property type="entry name" value="DnaJ"/>
    <property type="match status" value="1"/>
</dbReference>
<dbReference type="EMBL" id="JAAEAA010000017">
    <property type="protein sequence ID" value="NDK56921.1"/>
    <property type="molecule type" value="Genomic_DNA"/>
</dbReference>
<proteinExistence type="predicted"/>
<accession>A0A6B2H3E0</accession>
<evidence type="ECO:0000256" key="1">
    <source>
        <dbReference type="ARBA" id="ARBA00023186"/>
    </source>
</evidence>
<keyword evidence="2" id="KW-0812">Transmembrane</keyword>
<sequence length="145" mass="17081">MKNYYRILNISRSESPEGVKKAYRQAVLFWHPDKNSSANAHEKFIEVNEAYNILIDLEKRRVYDELFDSYNRPTAIQQSPQTQQESKYKTYESWVKEERLKAEKLAKVSIDNLLTESFHFLDKYGMVIIFAFIGLFMLVAIAITD</sequence>
<reference evidence="4 5" key="1">
    <citation type="submission" date="2020-01" db="EMBL/GenBank/DDBJ databases">
        <authorList>
            <person name="Kim M.K."/>
        </authorList>
    </citation>
    <scope>NUCLEOTIDE SEQUENCE [LARGE SCALE GENOMIC DNA]</scope>
    <source>
        <strain evidence="4 5">BT213</strain>
    </source>
</reference>
<feature type="domain" description="J" evidence="3">
    <location>
        <begin position="3"/>
        <end position="67"/>
    </location>
</feature>
<dbReference type="SMART" id="SM00271">
    <property type="entry name" value="DnaJ"/>
    <property type="match status" value="1"/>
</dbReference>
<dbReference type="Proteomes" id="UP000478546">
    <property type="component" value="Unassembled WGS sequence"/>
</dbReference>
<protein>
    <submittedName>
        <fullName evidence="4">DnaJ domain-containing protein</fullName>
    </submittedName>
</protein>
<dbReference type="InterPro" id="IPR051948">
    <property type="entry name" value="Hsp70_co-chaperone_J-domain"/>
</dbReference>
<name>A0A6B2H3E0_9BACT</name>
<dbReference type="PANTHER" id="PTHR44360">
    <property type="entry name" value="DNAJ HOMOLOG SUBFAMILY B MEMBER 9"/>
    <property type="match status" value="1"/>
</dbReference>
<keyword evidence="2" id="KW-0472">Membrane</keyword>
<dbReference type="InterPro" id="IPR001623">
    <property type="entry name" value="DnaJ_domain"/>
</dbReference>
<dbReference type="RefSeq" id="WP_162346978.1">
    <property type="nucleotide sequence ID" value="NZ_JAAEAA010000017.1"/>
</dbReference>
<dbReference type="PROSITE" id="PS00636">
    <property type="entry name" value="DNAJ_1"/>
    <property type="match status" value="1"/>
</dbReference>
<dbReference type="InterPro" id="IPR018253">
    <property type="entry name" value="DnaJ_domain_CS"/>
</dbReference>
<feature type="transmembrane region" description="Helical" evidence="2">
    <location>
        <begin position="124"/>
        <end position="143"/>
    </location>
</feature>
<evidence type="ECO:0000313" key="4">
    <source>
        <dbReference type="EMBL" id="NDK56921.1"/>
    </source>
</evidence>
<keyword evidence="1" id="KW-0143">Chaperone</keyword>
<dbReference type="InterPro" id="IPR036869">
    <property type="entry name" value="J_dom_sf"/>
</dbReference>